<dbReference type="Proteomes" id="UP000595917">
    <property type="component" value="Chromosome"/>
</dbReference>
<evidence type="ECO:0000313" key="2">
    <source>
        <dbReference type="Proteomes" id="UP000595917"/>
    </source>
</evidence>
<evidence type="ECO:0000313" key="1">
    <source>
        <dbReference type="EMBL" id="QQO07935.1"/>
    </source>
</evidence>
<dbReference type="InterPro" id="IPR000600">
    <property type="entry name" value="ROK"/>
</dbReference>
<organism evidence="1 2">
    <name type="scientific">Breznakiella homolactica</name>
    <dbReference type="NCBI Taxonomy" id="2798577"/>
    <lineage>
        <taxon>Bacteria</taxon>
        <taxon>Pseudomonadati</taxon>
        <taxon>Spirochaetota</taxon>
        <taxon>Spirochaetia</taxon>
        <taxon>Spirochaetales</taxon>
        <taxon>Breznakiellaceae</taxon>
        <taxon>Breznakiella</taxon>
    </lineage>
</organism>
<name>A0A7T7XK78_9SPIR</name>
<dbReference type="CDD" id="cd23763">
    <property type="entry name" value="ASKHA_ATPase_ROK"/>
    <property type="match status" value="1"/>
</dbReference>
<dbReference type="Gene3D" id="3.30.420.40">
    <property type="match status" value="2"/>
</dbReference>
<dbReference type="SUPFAM" id="SSF53067">
    <property type="entry name" value="Actin-like ATPase domain"/>
    <property type="match status" value="1"/>
</dbReference>
<dbReference type="InterPro" id="IPR043129">
    <property type="entry name" value="ATPase_NBD"/>
</dbReference>
<dbReference type="Pfam" id="PF00480">
    <property type="entry name" value="ROK"/>
    <property type="match status" value="1"/>
</dbReference>
<keyword evidence="2" id="KW-1185">Reference proteome</keyword>
<proteinExistence type="predicted"/>
<protein>
    <submittedName>
        <fullName evidence="1">ROK family protein</fullName>
    </submittedName>
</protein>
<dbReference type="AlphaFoldDB" id="A0A7T7XK78"/>
<accession>A0A7T7XK78</accession>
<dbReference type="PANTHER" id="PTHR18964">
    <property type="entry name" value="ROK (REPRESSOR, ORF, KINASE) FAMILY"/>
    <property type="match status" value="1"/>
</dbReference>
<reference evidence="1" key="1">
    <citation type="submission" date="2021-01" db="EMBL/GenBank/DDBJ databases">
        <title>Description of Breznakiella homolactica.</title>
        <authorList>
            <person name="Song Y."/>
            <person name="Brune A."/>
        </authorList>
    </citation>
    <scope>NUCLEOTIDE SEQUENCE</scope>
    <source>
        <strain evidence="1">RmG30</strain>
    </source>
</reference>
<dbReference type="KEGG" id="bhc:JFL75_13415"/>
<sequence length="306" mass="32589">MKASGTVTLAVDAGGTYYKAALVDADGTILPESFRELPSRSEGDRETILSALRAMLAEMMGIAAAGPVRIGKVAFAFPGPFDHGKGACIMKHKFTAVYGEPLKPHIDAVLGAPAVPVSFHHDLHACTYGAYLYDAAQGFSSVFCVAVGTGLGTGYLRDGTIVMMPHGGPMYPIFQRPYKDGILEDIVSNRGIAGEYRRLTGTAELPDAKAIEILATEHGDEAAREVYRNMGQVLGSVIAPLLDELEVDCLVLGGQISKGYPLFGPALEKELSGKGALRFIGPLRDFTYVAIRGLAALPVPERYGER</sequence>
<gene>
    <name evidence="1" type="ORF">JFL75_13415</name>
</gene>
<dbReference type="EMBL" id="CP067089">
    <property type="protein sequence ID" value="QQO07935.1"/>
    <property type="molecule type" value="Genomic_DNA"/>
</dbReference>
<dbReference type="RefSeq" id="WP_215625241.1">
    <property type="nucleotide sequence ID" value="NZ_CP067089.2"/>
</dbReference>
<dbReference type="PANTHER" id="PTHR18964:SF169">
    <property type="entry name" value="N-ACETYLMANNOSAMINE KINASE"/>
    <property type="match status" value="1"/>
</dbReference>